<organism evidence="1 2">
    <name type="scientific">Tagetes erecta</name>
    <name type="common">African marigold</name>
    <dbReference type="NCBI Taxonomy" id="13708"/>
    <lineage>
        <taxon>Eukaryota</taxon>
        <taxon>Viridiplantae</taxon>
        <taxon>Streptophyta</taxon>
        <taxon>Embryophyta</taxon>
        <taxon>Tracheophyta</taxon>
        <taxon>Spermatophyta</taxon>
        <taxon>Magnoliopsida</taxon>
        <taxon>eudicotyledons</taxon>
        <taxon>Gunneridae</taxon>
        <taxon>Pentapetalae</taxon>
        <taxon>asterids</taxon>
        <taxon>campanulids</taxon>
        <taxon>Asterales</taxon>
        <taxon>Asteraceae</taxon>
        <taxon>Asteroideae</taxon>
        <taxon>Heliantheae alliance</taxon>
        <taxon>Tageteae</taxon>
        <taxon>Tagetes</taxon>
    </lineage>
</organism>
<dbReference type="EMBL" id="JAUHHV010000009">
    <property type="protein sequence ID" value="KAK1411956.1"/>
    <property type="molecule type" value="Genomic_DNA"/>
</dbReference>
<name>A0AAD8K091_TARER</name>
<reference evidence="1" key="1">
    <citation type="journal article" date="2023" name="bioRxiv">
        <title>Improved chromosome-level genome assembly for marigold (Tagetes erecta).</title>
        <authorList>
            <person name="Jiang F."/>
            <person name="Yuan L."/>
            <person name="Wang S."/>
            <person name="Wang H."/>
            <person name="Xu D."/>
            <person name="Wang A."/>
            <person name="Fan W."/>
        </authorList>
    </citation>
    <scope>NUCLEOTIDE SEQUENCE</scope>
    <source>
        <strain evidence="1">WSJ</strain>
        <tissue evidence="1">Leaf</tissue>
    </source>
</reference>
<accession>A0AAD8K091</accession>
<evidence type="ECO:0000313" key="2">
    <source>
        <dbReference type="Proteomes" id="UP001229421"/>
    </source>
</evidence>
<proteinExistence type="predicted"/>
<keyword evidence="2" id="KW-1185">Reference proteome</keyword>
<dbReference type="Proteomes" id="UP001229421">
    <property type="component" value="Unassembled WGS sequence"/>
</dbReference>
<protein>
    <submittedName>
        <fullName evidence="1">Uncharacterized protein</fullName>
    </submittedName>
</protein>
<gene>
    <name evidence="1" type="ORF">QVD17_32843</name>
</gene>
<sequence length="119" mass="13886">MKADYHENDYIFLYKYDNSTRVSTFYSCVSVIPFDIEESHELRIPLSQEPHHISLASFCHSYKLRISMHTFPVTSITNSGNILHFPAIASGPKHIDFFITIDRSYYPFCTTEAEIDRRT</sequence>
<evidence type="ECO:0000313" key="1">
    <source>
        <dbReference type="EMBL" id="KAK1411956.1"/>
    </source>
</evidence>
<dbReference type="AlphaFoldDB" id="A0AAD8K091"/>
<comment type="caution">
    <text evidence="1">The sequence shown here is derived from an EMBL/GenBank/DDBJ whole genome shotgun (WGS) entry which is preliminary data.</text>
</comment>